<proteinExistence type="predicted"/>
<evidence type="ECO:0000313" key="3">
    <source>
        <dbReference type="Proteomes" id="UP000676565"/>
    </source>
</evidence>
<reference evidence="2 3" key="1">
    <citation type="submission" date="2021-04" db="EMBL/GenBank/DDBJ databases">
        <authorList>
            <person name="Ivanova A."/>
        </authorList>
    </citation>
    <scope>NUCLEOTIDE SEQUENCE [LARGE SCALE GENOMIC DNA]</scope>
    <source>
        <strain evidence="2 3">G18</strain>
    </source>
</reference>
<feature type="domain" description="Methanolan biosynthesis EpsI" evidence="1">
    <location>
        <begin position="31"/>
        <end position="163"/>
    </location>
</feature>
<dbReference type="Pfam" id="PF11984">
    <property type="entry name" value="DUF3485"/>
    <property type="match status" value="1"/>
</dbReference>
<dbReference type="EMBL" id="JAGKQQ010000001">
    <property type="protein sequence ID" value="MBP3959233.1"/>
    <property type="molecule type" value="Genomic_DNA"/>
</dbReference>
<sequence length="236" mass="25176">MSIHPHQTATARSPGVSGRSAIRKGLVIALAVAGLAGAAVVEGTRSNRWGPSEDVRAAAAKFDGVPATFGDWTSTDAPMSEKVLKVAEAAGHVSRIYKHRKTGAEFAVLLLCGPSGPIGAHTPDVCYAGSGFTMSGEPQKKAVALPDQSPATYWSVRFDKITPPSESLRVCWMWGIGGDWEASSNARFGWRGALYKMYVTRNGPDPTADRDPIHEFLTDFLPEVKKALAPQPAESK</sequence>
<protein>
    <submittedName>
        <fullName evidence="2">Exosortase-associated EpsI family protein</fullName>
    </submittedName>
</protein>
<accession>A0ABS5C281</accession>
<keyword evidence="3" id="KW-1185">Reference proteome</keyword>
<organism evidence="2 3">
    <name type="scientific">Gemmata palustris</name>
    <dbReference type="NCBI Taxonomy" id="2822762"/>
    <lineage>
        <taxon>Bacteria</taxon>
        <taxon>Pseudomonadati</taxon>
        <taxon>Planctomycetota</taxon>
        <taxon>Planctomycetia</taxon>
        <taxon>Gemmatales</taxon>
        <taxon>Gemmataceae</taxon>
        <taxon>Gemmata</taxon>
    </lineage>
</organism>
<dbReference type="RefSeq" id="WP_210659833.1">
    <property type="nucleotide sequence ID" value="NZ_JAGKQQ010000001.1"/>
</dbReference>
<name>A0ABS5C281_9BACT</name>
<dbReference type="InterPro" id="IPR014263">
    <property type="entry name" value="Methanolan_biosynth_EpsI"/>
</dbReference>
<gene>
    <name evidence="2" type="ORF">J8F10_28650</name>
</gene>
<evidence type="ECO:0000313" key="2">
    <source>
        <dbReference type="EMBL" id="MBP3959233.1"/>
    </source>
</evidence>
<evidence type="ECO:0000259" key="1">
    <source>
        <dbReference type="Pfam" id="PF11984"/>
    </source>
</evidence>
<comment type="caution">
    <text evidence="2">The sequence shown here is derived from an EMBL/GenBank/DDBJ whole genome shotgun (WGS) entry which is preliminary data.</text>
</comment>
<dbReference type="Proteomes" id="UP000676565">
    <property type="component" value="Unassembled WGS sequence"/>
</dbReference>